<keyword evidence="6" id="KW-1185">Reference proteome</keyword>
<feature type="domain" description="Fumarylacetoacetase-like C-terminal" evidence="4">
    <location>
        <begin position="124"/>
        <end position="330"/>
    </location>
</feature>
<organism evidence="5 6">
    <name type="scientific">Thermaerobacter marianensis (strain ATCC 700841 / DSM 12885 / JCM 10246 / 7p75a)</name>
    <dbReference type="NCBI Taxonomy" id="644966"/>
    <lineage>
        <taxon>Bacteria</taxon>
        <taxon>Bacillati</taxon>
        <taxon>Bacillota</taxon>
        <taxon>Clostridia</taxon>
        <taxon>Eubacteriales</taxon>
        <taxon>Clostridiales Family XVII. Incertae Sedis</taxon>
        <taxon>Thermaerobacter</taxon>
    </lineage>
</organism>
<dbReference type="GO" id="GO:0018773">
    <property type="term" value="F:acetylpyruvate hydrolase activity"/>
    <property type="evidence" value="ECO:0007669"/>
    <property type="project" value="TreeGrafter"/>
</dbReference>
<dbReference type="GO" id="GO:0050385">
    <property type="term" value="F:ureidoglycolate lyase activity"/>
    <property type="evidence" value="ECO:0007669"/>
    <property type="project" value="UniProtKB-EC"/>
</dbReference>
<dbReference type="STRING" id="644966.Tmar_1352"/>
<dbReference type="PANTHER" id="PTHR11820">
    <property type="entry name" value="ACYLPYRUVASE"/>
    <property type="match status" value="1"/>
</dbReference>
<dbReference type="eggNOG" id="COG0179">
    <property type="taxonomic scope" value="Bacteria"/>
</dbReference>
<evidence type="ECO:0000259" key="4">
    <source>
        <dbReference type="Pfam" id="PF01557"/>
    </source>
</evidence>
<reference evidence="5 6" key="1">
    <citation type="journal article" date="2010" name="Stand. Genomic Sci.">
        <title>Complete genome sequence of Thermaerobacter marianensis type strain (7p75a).</title>
        <authorList>
            <person name="Han C."/>
            <person name="Gu W."/>
            <person name="Zhang X."/>
            <person name="Lapidus A."/>
            <person name="Nolan M."/>
            <person name="Copeland A."/>
            <person name="Lucas S."/>
            <person name="Del Rio T.G."/>
            <person name="Tice H."/>
            <person name="Cheng J.F."/>
            <person name="Tapia R."/>
            <person name="Goodwin L."/>
            <person name="Pitluck S."/>
            <person name="Pagani I."/>
            <person name="Ivanova N."/>
            <person name="Mavromatis K."/>
            <person name="Mikhailova N."/>
            <person name="Pati A."/>
            <person name="Chen A."/>
            <person name="Palaniappan K."/>
            <person name="Land M."/>
            <person name="Hauser L."/>
            <person name="Chang Y.J."/>
            <person name="Jeffries C.D."/>
            <person name="Schneider S."/>
            <person name="Rohde M."/>
            <person name="Goker M."/>
            <person name="Pukall R."/>
            <person name="Woyke T."/>
            <person name="Bristow J."/>
            <person name="Eisen J.A."/>
            <person name="Markowitz V."/>
            <person name="Hugenholtz P."/>
            <person name="Kyrpides N.C."/>
            <person name="Klenk H.P."/>
            <person name="Detter J.C."/>
        </authorList>
    </citation>
    <scope>NUCLEOTIDE SEQUENCE [LARGE SCALE GENOMIC DNA]</scope>
    <source>
        <strain evidence="6">ATCC 700841 / DSM 12885 / JCM 10246 / 7p75a</strain>
    </source>
</reference>
<keyword evidence="2" id="KW-0479">Metal-binding</keyword>
<dbReference type="InterPro" id="IPR011234">
    <property type="entry name" value="Fumarylacetoacetase-like_C"/>
</dbReference>
<dbReference type="PANTHER" id="PTHR11820:SF7">
    <property type="entry name" value="ACYLPYRUVASE FAHD1, MITOCHONDRIAL"/>
    <property type="match status" value="1"/>
</dbReference>
<feature type="region of interest" description="Disordered" evidence="3">
    <location>
        <begin position="72"/>
        <end position="103"/>
    </location>
</feature>
<dbReference type="AlphaFoldDB" id="E6SMA6"/>
<dbReference type="HOGENOM" id="CLU_028458_3_1_9"/>
<gene>
    <name evidence="5" type="ordered locus">Tmar_1352</name>
</gene>
<comment type="similarity">
    <text evidence="1">Belongs to the FAH family.</text>
</comment>
<accession>E6SMA6</accession>
<dbReference type="Proteomes" id="UP000008915">
    <property type="component" value="Chromosome"/>
</dbReference>
<dbReference type="Gene3D" id="3.90.850.10">
    <property type="entry name" value="Fumarylacetoacetase-like, C-terminal domain"/>
    <property type="match status" value="1"/>
</dbReference>
<dbReference type="KEGG" id="tmr:Tmar_1352"/>
<evidence type="ECO:0000313" key="6">
    <source>
        <dbReference type="Proteomes" id="UP000008915"/>
    </source>
</evidence>
<evidence type="ECO:0000256" key="1">
    <source>
        <dbReference type="ARBA" id="ARBA00010211"/>
    </source>
</evidence>
<dbReference type="GO" id="GO:0046872">
    <property type="term" value="F:metal ion binding"/>
    <property type="evidence" value="ECO:0007669"/>
    <property type="project" value="UniProtKB-KW"/>
</dbReference>
<dbReference type="GO" id="GO:0019752">
    <property type="term" value="P:carboxylic acid metabolic process"/>
    <property type="evidence" value="ECO:0007669"/>
    <property type="project" value="UniProtKB-ARBA"/>
</dbReference>
<keyword evidence="5" id="KW-0456">Lyase</keyword>
<dbReference type="Pfam" id="PF01557">
    <property type="entry name" value="FAA_hydrolase"/>
    <property type="match status" value="1"/>
</dbReference>
<dbReference type="EMBL" id="CP002344">
    <property type="protein sequence ID" value="ADU51465.1"/>
    <property type="molecule type" value="Genomic_DNA"/>
</dbReference>
<name>E6SMA6_THEM7</name>
<dbReference type="InterPro" id="IPR036663">
    <property type="entry name" value="Fumarylacetoacetase_C_sf"/>
</dbReference>
<evidence type="ECO:0000256" key="3">
    <source>
        <dbReference type="SAM" id="MobiDB-lite"/>
    </source>
</evidence>
<proteinExistence type="inferred from homology"/>
<feature type="compositionally biased region" description="Gly residues" evidence="3">
    <location>
        <begin position="74"/>
        <end position="98"/>
    </location>
</feature>
<dbReference type="EC" id="4.3.2.3" evidence="5"/>
<dbReference type="RefSeq" id="WP_013495770.1">
    <property type="nucleotide sequence ID" value="NC_014831.1"/>
</dbReference>
<evidence type="ECO:0000256" key="2">
    <source>
        <dbReference type="ARBA" id="ARBA00022723"/>
    </source>
</evidence>
<dbReference type="GO" id="GO:0016853">
    <property type="term" value="F:isomerase activity"/>
    <property type="evidence" value="ECO:0007669"/>
    <property type="project" value="UniProtKB-ARBA"/>
</dbReference>
<dbReference type="OrthoDB" id="9805307at2"/>
<dbReference type="FunFam" id="3.90.850.10:FF:000002">
    <property type="entry name" value="2-hydroxyhepta-2,4-diene-1,7-dioate isomerase"/>
    <property type="match status" value="1"/>
</dbReference>
<reference evidence="6" key="2">
    <citation type="journal article" date="2010" name="Stand. Genomic Sci.">
        <title>Complete genome sequence of Thermaerobacter marianensis type strain (7p75aT).</title>
        <authorList>
            <person name="Han C."/>
            <person name="Gu W."/>
            <person name="Zhang X."/>
            <person name="Lapidus A."/>
            <person name="Nolan M."/>
            <person name="Copeland A."/>
            <person name="Lucas S."/>
            <person name="Glavina Del Rio T."/>
            <person name="Tice H."/>
            <person name="Cheng J."/>
            <person name="Tapia R."/>
            <person name="Goodwin L."/>
            <person name="Pitluck S."/>
            <person name="Pagani I."/>
            <person name="Ivanova N."/>
            <person name="Mavromatis K."/>
            <person name="Mikhailova N."/>
            <person name="Pati A."/>
            <person name="Chen A."/>
            <person name="Palaniappan K."/>
            <person name="Land M."/>
            <person name="Hauser L."/>
            <person name="Chang Y."/>
            <person name="Jeffries C."/>
            <person name="Schneider S."/>
            <person name="Rohde M."/>
            <person name="Goker M."/>
            <person name="Pukall R."/>
            <person name="Woyke T."/>
            <person name="Bristow J."/>
            <person name="Eisen J."/>
            <person name="Markowitz V."/>
            <person name="Hugenholtz P."/>
            <person name="Kyrpides N."/>
            <person name="Klenk H."/>
            <person name="Detter J."/>
        </authorList>
    </citation>
    <scope>NUCLEOTIDE SEQUENCE [LARGE SCALE GENOMIC DNA]</scope>
    <source>
        <strain evidence="6">ATCC 700841 / DSM 12885 / JCM 10246 / 7p75a</strain>
    </source>
</reference>
<dbReference type="SUPFAM" id="SSF56529">
    <property type="entry name" value="FAH"/>
    <property type="match status" value="1"/>
</dbReference>
<evidence type="ECO:0000313" key="5">
    <source>
        <dbReference type="EMBL" id="ADU51465.1"/>
    </source>
</evidence>
<protein>
    <submittedName>
        <fullName evidence="5">Ureidoglycolate lyase</fullName>
        <ecNumber evidence="5">4.3.2.3</ecNumber>
    </submittedName>
</protein>
<sequence>MRFVRFERAGHVALGLADVDERGRLRRVLDLAAAQARWGGPPVPQDMVAWIALGDEAVAAARQWWDRARAAGDDGAGAGAGGTGRDGSGAGGDGGTAGTGPRPLWHPADAVRLLAPIARPPKNVMAIGLNYRDHVFEISGRDVPEHPVVFTKAASAVTGPGDPIYTHPGVTAAVDYEGELAVVIGRRGRGIAPERAREYIFGYMILNDVTARDLQRRTSQWHLGKSLDTFCPTGPYLVHRDAVGWPVELDVRTWVNGELRQEANTRQLIFDIPTLLATLSAGITLEPGDVIATGTPSGVGMGFDPPRFLRPGDVVEVEIAGLGRLMNPVVDRLPA</sequence>